<evidence type="ECO:0000313" key="9">
    <source>
        <dbReference type="RefSeq" id="XP_008588130.1"/>
    </source>
</evidence>
<protein>
    <submittedName>
        <fullName evidence="9">Disintegrin and metalloproteinase domain-containing protein 25-like</fullName>
    </submittedName>
</protein>
<dbReference type="InterPro" id="IPR024079">
    <property type="entry name" value="MetalloPept_cat_dom_sf"/>
</dbReference>
<dbReference type="InterPro" id="IPR001762">
    <property type="entry name" value="Disintegrin_dom"/>
</dbReference>
<evidence type="ECO:0000259" key="7">
    <source>
        <dbReference type="PROSITE" id="PS50215"/>
    </source>
</evidence>
<evidence type="ECO:0000256" key="3">
    <source>
        <dbReference type="PROSITE-ProRule" id="PRU00068"/>
    </source>
</evidence>
<keyword evidence="8" id="KW-1185">Reference proteome</keyword>
<dbReference type="Pfam" id="PF00200">
    <property type="entry name" value="Disintegrin"/>
    <property type="match status" value="1"/>
</dbReference>
<feature type="transmembrane region" description="Helical" evidence="5">
    <location>
        <begin position="12"/>
        <end position="29"/>
    </location>
</feature>
<dbReference type="SUPFAM" id="SSF55486">
    <property type="entry name" value="Metalloproteases ('zincins'), catalytic domain"/>
    <property type="match status" value="1"/>
</dbReference>
<dbReference type="InterPro" id="IPR034027">
    <property type="entry name" value="Reprolysin_adamalysin"/>
</dbReference>
<dbReference type="PANTHER" id="PTHR11905">
    <property type="entry name" value="ADAM A DISINTEGRIN AND METALLOPROTEASE DOMAIN"/>
    <property type="match status" value="1"/>
</dbReference>
<evidence type="ECO:0000256" key="1">
    <source>
        <dbReference type="ARBA" id="ARBA00004167"/>
    </source>
</evidence>
<evidence type="ECO:0000256" key="2">
    <source>
        <dbReference type="ARBA" id="ARBA00023157"/>
    </source>
</evidence>
<keyword evidence="4" id="KW-0479">Metal-binding</keyword>
<dbReference type="PROSITE" id="PS50215">
    <property type="entry name" value="ADAM_MEPRO"/>
    <property type="match status" value="1"/>
</dbReference>
<feature type="domain" description="Disintegrin" evidence="6">
    <location>
        <begin position="403"/>
        <end position="490"/>
    </location>
</feature>
<keyword evidence="5" id="KW-1133">Transmembrane helix</keyword>
<dbReference type="RefSeq" id="XP_008588130.1">
    <property type="nucleotide sequence ID" value="XM_008589908.1"/>
</dbReference>
<dbReference type="InterPro" id="IPR001590">
    <property type="entry name" value="Peptidase_M12B"/>
</dbReference>
<accession>A0ABM0S5I9</accession>
<feature type="disulfide bond" evidence="4">
    <location>
        <begin position="356"/>
        <end position="361"/>
    </location>
</feature>
<keyword evidence="2 4" id="KW-1015">Disulfide bond</keyword>
<dbReference type="Pfam" id="PF01421">
    <property type="entry name" value="Reprolysin"/>
    <property type="match status" value="1"/>
</dbReference>
<feature type="binding site" evidence="4">
    <location>
        <position position="343"/>
    </location>
    <ligand>
        <name>Zn(2+)</name>
        <dbReference type="ChEBI" id="CHEBI:29105"/>
        <note>catalytic</note>
    </ligand>
</feature>
<keyword evidence="5" id="KW-0812">Transmembrane</keyword>
<evidence type="ECO:0000259" key="6">
    <source>
        <dbReference type="PROSITE" id="PS50214"/>
    </source>
</evidence>
<dbReference type="SMART" id="SM00608">
    <property type="entry name" value="ACR"/>
    <property type="match status" value="1"/>
</dbReference>
<evidence type="ECO:0000256" key="5">
    <source>
        <dbReference type="SAM" id="Phobius"/>
    </source>
</evidence>
<dbReference type="Proteomes" id="UP000694923">
    <property type="component" value="Unplaced"/>
</dbReference>
<dbReference type="SMART" id="SM00050">
    <property type="entry name" value="DISIN"/>
    <property type="match status" value="1"/>
</dbReference>
<dbReference type="PROSITE" id="PS50214">
    <property type="entry name" value="DISINTEGRIN_2"/>
    <property type="match status" value="1"/>
</dbReference>
<dbReference type="Gene3D" id="4.10.70.10">
    <property type="entry name" value="Disintegrin domain"/>
    <property type="match status" value="1"/>
</dbReference>
<dbReference type="Pfam" id="PF08516">
    <property type="entry name" value="ADAM_CR"/>
    <property type="match status" value="1"/>
</dbReference>
<keyword evidence="5" id="KW-0472">Membrane</keyword>
<dbReference type="SUPFAM" id="SSF57552">
    <property type="entry name" value="Blood coagulation inhibitor (disintegrin)"/>
    <property type="match status" value="1"/>
</dbReference>
<dbReference type="InterPro" id="IPR002870">
    <property type="entry name" value="Peptidase_M12B_N"/>
</dbReference>
<feature type="domain" description="Peptidase M12B" evidence="7">
    <location>
        <begin position="205"/>
        <end position="397"/>
    </location>
</feature>
<keyword evidence="4" id="KW-0862">Zinc</keyword>
<feature type="binding site" evidence="4">
    <location>
        <position position="339"/>
    </location>
    <ligand>
        <name>Zn(2+)</name>
        <dbReference type="ChEBI" id="CHEBI:29105"/>
        <note>catalytic</note>
    </ligand>
</feature>
<dbReference type="InterPro" id="IPR006586">
    <property type="entry name" value="ADAM_Cys-rich"/>
</dbReference>
<dbReference type="Gene3D" id="3.40.390.10">
    <property type="entry name" value="Collagenase (Catalytic Domain)"/>
    <property type="match status" value="1"/>
</dbReference>
<feature type="disulfide bond" evidence="3">
    <location>
        <begin position="462"/>
        <end position="482"/>
    </location>
</feature>
<sequence length="715" mass="80563">MGEALADVRISLLLLWLGVILFLFGWLQIGHSQSHSPPEVVIPFRITGIGREMKAPGWMSYGLHFGGQRHIIHMKVKKNLVSRYFSVFTYTEQGALIEDQPFVQSHCYYHGFVEGDPESKVALNTCSGGFQGLLQINDIIYEIQPKELSATLEHLIYKIDSEETKYPAMTCGLTEEEIARQLRLQDSDNSAEMQSSYEGWWTHKRFVELFVVTDNLRFLYRQSNISFVQKDAIQVVHALNFLYTLMDVEVSLPGIEIWSEKNLVDSHDIFELLTEFCTWKKSNLNSRIQHDVVHLFIRRSFGKFLGLAYIGTVCLPNSNCAVNSFMGSDTYSFALTVSHELGHNLGMPHDDKTCKCAKKKCIMYPSKANTDKFSNCSYFHFWQTTGRRTCMHSAPRPENIFTLKQCGNSVVDEGEQCDCGSLKLCTGDPCCSGNCTLKPGAACAFGLCCKDYCQFMPSGTICREKDNECDLPEWCNGASHNCPADVHVQDGVRCMGGGYCYERRCNIRDNQCKQIFGKEAKSANQSCYREMNIRGDRFGHCGLNGSTYVRCSISDVLCGRVQCENVTEIPLLKDHSTVHWTRINGVTCWSTDYHFGMTVPDIGEVKGGTECGAEHVCIRRRCVPMSLWNSSCSPETCNMRGVCNNKHHCHCSSEWDPPDCLTAGSGGSVDSGPPPQRKVNKREMTVLWIPVVVLLGYLLLLLCCMLLCFYGMRRN</sequence>
<proteinExistence type="predicted"/>
<comment type="subcellular location">
    <subcellularLocation>
        <location evidence="1">Membrane</location>
        <topology evidence="1">Single-pass membrane protein</topology>
    </subcellularLocation>
</comment>
<feature type="binding site" evidence="4">
    <location>
        <position position="349"/>
    </location>
    <ligand>
        <name>Zn(2+)</name>
        <dbReference type="ChEBI" id="CHEBI:29105"/>
        <note>catalytic</note>
    </ligand>
</feature>
<comment type="caution">
    <text evidence="4">Lacks conserved residue(s) required for the propagation of feature annotation.</text>
</comment>
<dbReference type="PANTHER" id="PTHR11905:SF239">
    <property type="entry name" value="A DISINTEGRIN AND METALLOPEPTIDASE DOMAIN 26B-RELATED"/>
    <property type="match status" value="1"/>
</dbReference>
<dbReference type="InterPro" id="IPR036436">
    <property type="entry name" value="Disintegrin_dom_sf"/>
</dbReference>
<evidence type="ECO:0000256" key="4">
    <source>
        <dbReference type="PROSITE-ProRule" id="PRU00276"/>
    </source>
</evidence>
<name>A0ABM0S5I9_GALVR</name>
<feature type="active site" evidence="4">
    <location>
        <position position="340"/>
    </location>
</feature>
<organism evidence="8 9">
    <name type="scientific">Galeopterus variegatus</name>
    <name type="common">Malayan flying lemur</name>
    <name type="synonym">Cynocephalus variegatus</name>
    <dbReference type="NCBI Taxonomy" id="482537"/>
    <lineage>
        <taxon>Eukaryota</taxon>
        <taxon>Metazoa</taxon>
        <taxon>Chordata</taxon>
        <taxon>Craniata</taxon>
        <taxon>Vertebrata</taxon>
        <taxon>Euteleostomi</taxon>
        <taxon>Mammalia</taxon>
        <taxon>Eutheria</taxon>
        <taxon>Euarchontoglires</taxon>
        <taxon>Dermoptera</taxon>
        <taxon>Cynocephalidae</taxon>
        <taxon>Galeopterus</taxon>
    </lineage>
</organism>
<dbReference type="CDD" id="cd04269">
    <property type="entry name" value="ZnMc_adamalysin_II_like"/>
    <property type="match status" value="1"/>
</dbReference>
<reference evidence="9" key="1">
    <citation type="submission" date="2025-08" db="UniProtKB">
        <authorList>
            <consortium name="RefSeq"/>
        </authorList>
    </citation>
    <scope>IDENTIFICATION</scope>
</reference>
<gene>
    <name evidence="9" type="primary">LOC103605339</name>
</gene>
<evidence type="ECO:0000313" key="8">
    <source>
        <dbReference type="Proteomes" id="UP000694923"/>
    </source>
</evidence>
<dbReference type="GeneID" id="103605339"/>
<feature type="transmembrane region" description="Helical" evidence="5">
    <location>
        <begin position="687"/>
        <end position="710"/>
    </location>
</feature>
<dbReference type="Pfam" id="PF01562">
    <property type="entry name" value="Pep_M12B_propep"/>
    <property type="match status" value="1"/>
</dbReference>